<sequence length="339" mass="37982">MAVILIVLVNLVKDKSDLILVLSVLIAGLFVQELVTFIQAYFKTWFTFTGNVEHTTLQSTTKPEVFRAGGTIGVHNVQAAYYVLLISLTTGIYFITQNIKLKLVLFLVISGGLLSVLLSYSRNGYLSLVSALTIVLFFGWRKKYINIKHLIAGAWLILFSAFFVYYMFGGESIIERIKSKAAIDPRMEGIYISLNMIQQNPFAGVGLNNYSIVMGDRNYSPEGISNTQKGYFGGEFFGTVVHNKYLLVASETGIVGLIFFIWTHFIIFLYAFKLLKSRDKLYWGIGAGMIAALTGASIQMLFSIYNADLLITVYWVLVGLIFVSYKISIQEEKNLCLEA</sequence>
<evidence type="ECO:0000313" key="8">
    <source>
        <dbReference type="Proteomes" id="UP000218542"/>
    </source>
</evidence>
<dbReference type="InterPro" id="IPR007016">
    <property type="entry name" value="O-antigen_ligase-rel_domated"/>
</dbReference>
<comment type="caution">
    <text evidence="7">The sequence shown here is derived from an EMBL/GenBank/DDBJ whole genome shotgun (WGS) entry which is preliminary data.</text>
</comment>
<evidence type="ECO:0000259" key="6">
    <source>
        <dbReference type="Pfam" id="PF04932"/>
    </source>
</evidence>
<organism evidence="7 8">
    <name type="scientific">Candidatus Scalindua japonica</name>
    <dbReference type="NCBI Taxonomy" id="1284222"/>
    <lineage>
        <taxon>Bacteria</taxon>
        <taxon>Pseudomonadati</taxon>
        <taxon>Planctomycetota</taxon>
        <taxon>Candidatus Brocadiia</taxon>
        <taxon>Candidatus Brocadiales</taxon>
        <taxon>Candidatus Scalinduaceae</taxon>
        <taxon>Candidatus Scalindua</taxon>
    </lineage>
</organism>
<feature type="transmembrane region" description="Helical" evidence="5">
    <location>
        <begin position="253"/>
        <end position="272"/>
    </location>
</feature>
<gene>
    <name evidence="7" type="ORF">SCALIN_C01_0114</name>
</gene>
<feature type="transmembrane region" description="Helical" evidence="5">
    <location>
        <begin position="281"/>
        <end position="298"/>
    </location>
</feature>
<feature type="transmembrane region" description="Helical" evidence="5">
    <location>
        <begin position="304"/>
        <end position="325"/>
    </location>
</feature>
<dbReference type="InterPro" id="IPR051533">
    <property type="entry name" value="WaaL-like"/>
</dbReference>
<feature type="transmembrane region" description="Helical" evidence="5">
    <location>
        <begin position="18"/>
        <end position="42"/>
    </location>
</feature>
<keyword evidence="2 5" id="KW-0812">Transmembrane</keyword>
<accession>A0A286TTJ1</accession>
<dbReference type="GO" id="GO:0016020">
    <property type="term" value="C:membrane"/>
    <property type="evidence" value="ECO:0007669"/>
    <property type="project" value="UniProtKB-SubCell"/>
</dbReference>
<dbReference type="AlphaFoldDB" id="A0A286TTJ1"/>
<feature type="domain" description="O-antigen ligase-related" evidence="6">
    <location>
        <begin position="112"/>
        <end position="261"/>
    </location>
</feature>
<comment type="subcellular location">
    <subcellularLocation>
        <location evidence="1">Membrane</location>
        <topology evidence="1">Multi-pass membrane protein</topology>
    </subcellularLocation>
</comment>
<evidence type="ECO:0000256" key="1">
    <source>
        <dbReference type="ARBA" id="ARBA00004141"/>
    </source>
</evidence>
<evidence type="ECO:0000313" key="7">
    <source>
        <dbReference type="EMBL" id="GAX59183.1"/>
    </source>
</evidence>
<dbReference type="EMBL" id="BAOS01000001">
    <property type="protein sequence ID" value="GAX59183.1"/>
    <property type="molecule type" value="Genomic_DNA"/>
</dbReference>
<feature type="transmembrane region" description="Helical" evidence="5">
    <location>
        <begin position="79"/>
        <end position="96"/>
    </location>
</feature>
<evidence type="ECO:0000256" key="5">
    <source>
        <dbReference type="SAM" id="Phobius"/>
    </source>
</evidence>
<keyword evidence="4 5" id="KW-0472">Membrane</keyword>
<protein>
    <submittedName>
        <fullName evidence="7">O-antigen polymerase</fullName>
    </submittedName>
</protein>
<feature type="transmembrane region" description="Helical" evidence="5">
    <location>
        <begin position="103"/>
        <end position="118"/>
    </location>
</feature>
<keyword evidence="8" id="KW-1185">Reference proteome</keyword>
<dbReference type="PANTHER" id="PTHR37422:SF13">
    <property type="entry name" value="LIPOPOLYSACCHARIDE BIOSYNTHESIS PROTEIN PA4999-RELATED"/>
    <property type="match status" value="1"/>
</dbReference>
<reference evidence="8" key="1">
    <citation type="journal article" date="2017" name="Environ. Microbiol. Rep.">
        <title>Genetic Diversity of Marine Anaerobic Ammonium-Oxidizing Bacteria as Revealed by Genomic and Proteomic Analyses of 'Candidatus Scalindua japonica'.</title>
        <authorList>
            <person name="Oshiki M."/>
            <person name="Mizuto K."/>
            <person name="Kimura Z."/>
            <person name="Kindaichi T."/>
            <person name="Satoh H."/>
            <person name="Okabe S."/>
        </authorList>
    </citation>
    <scope>NUCLEOTIDE SEQUENCE [LARGE SCALE GENOMIC DNA]</scope>
    <source>
        <strain evidence="8">husup-a2</strain>
    </source>
</reference>
<feature type="transmembrane region" description="Helical" evidence="5">
    <location>
        <begin position="147"/>
        <end position="168"/>
    </location>
</feature>
<dbReference type="Proteomes" id="UP000218542">
    <property type="component" value="Unassembled WGS sequence"/>
</dbReference>
<evidence type="ECO:0000256" key="2">
    <source>
        <dbReference type="ARBA" id="ARBA00022692"/>
    </source>
</evidence>
<name>A0A286TTJ1_9BACT</name>
<evidence type="ECO:0000256" key="4">
    <source>
        <dbReference type="ARBA" id="ARBA00023136"/>
    </source>
</evidence>
<dbReference type="PANTHER" id="PTHR37422">
    <property type="entry name" value="TEICHURONIC ACID BIOSYNTHESIS PROTEIN TUAE"/>
    <property type="match status" value="1"/>
</dbReference>
<proteinExistence type="predicted"/>
<evidence type="ECO:0000256" key="3">
    <source>
        <dbReference type="ARBA" id="ARBA00022989"/>
    </source>
</evidence>
<keyword evidence="3 5" id="KW-1133">Transmembrane helix</keyword>
<feature type="transmembrane region" description="Helical" evidence="5">
    <location>
        <begin position="124"/>
        <end position="140"/>
    </location>
</feature>
<dbReference type="Pfam" id="PF04932">
    <property type="entry name" value="Wzy_C"/>
    <property type="match status" value="1"/>
</dbReference>